<protein>
    <submittedName>
        <fullName evidence="1">Uncharacterized protein</fullName>
    </submittedName>
</protein>
<evidence type="ECO:0000313" key="2">
    <source>
        <dbReference type="Proteomes" id="UP000002695"/>
    </source>
</evidence>
<reference evidence="1 2" key="1">
    <citation type="journal article" date="2010" name="J. Bacteriol.">
        <title>Short-term signatures of evolutionary change in the Salmonella enterica serovar typhimurium 14028 genome.</title>
        <authorList>
            <person name="Jarvik T."/>
            <person name="Smillie C."/>
            <person name="Groisman E.A."/>
            <person name="Ochman H."/>
        </authorList>
    </citation>
    <scope>NUCLEOTIDE SEQUENCE [LARGE SCALE GENOMIC DNA]</scope>
    <source>
        <strain evidence="2">14028s / SGSC 2262</strain>
    </source>
</reference>
<keyword evidence="2" id="KW-1185">Reference proteome</keyword>
<proteinExistence type="predicted"/>
<name>A0A0F6AYG9_SALT1</name>
<organism evidence="1 2">
    <name type="scientific">Salmonella typhimurium (strain 14028s / SGSC 2262)</name>
    <dbReference type="NCBI Taxonomy" id="588858"/>
    <lineage>
        <taxon>Bacteria</taxon>
        <taxon>Pseudomonadati</taxon>
        <taxon>Pseudomonadota</taxon>
        <taxon>Gammaproteobacteria</taxon>
        <taxon>Enterobacterales</taxon>
        <taxon>Enterobacteriaceae</taxon>
        <taxon>Salmonella</taxon>
    </lineage>
</organism>
<dbReference type="HOGENOM" id="CLU_3316607_0_0_6"/>
<gene>
    <name evidence="1" type="ordered locus">STM14_0780</name>
</gene>
<dbReference type="KEGG" id="seo:STM14_0780"/>
<sequence>MALRLSGFLVMACRPTGLAIFSLHPHLHCNACAFSLWRE</sequence>
<accession>A0A0F6AYG9</accession>
<dbReference type="EMBL" id="CP001363">
    <property type="protein sequence ID" value="ACY87291.1"/>
    <property type="molecule type" value="Genomic_DNA"/>
</dbReference>
<evidence type="ECO:0000313" key="1">
    <source>
        <dbReference type="EMBL" id="ACY87291.1"/>
    </source>
</evidence>
<dbReference type="AlphaFoldDB" id="A0A0F6AYG9"/>
<dbReference type="Proteomes" id="UP000002695">
    <property type="component" value="Chromosome"/>
</dbReference>